<dbReference type="InterPro" id="IPR005804">
    <property type="entry name" value="FA_desaturase_dom"/>
</dbReference>
<keyword evidence="4 14" id="KW-0812">Transmembrane</keyword>
<dbReference type="CDD" id="cd03505">
    <property type="entry name" value="Delta9-FADS-like"/>
    <property type="match status" value="1"/>
</dbReference>
<comment type="subcellular location">
    <subcellularLocation>
        <location evidence="1">Membrane</location>
        <topology evidence="1">Multi-pass membrane protein</topology>
    </subcellularLocation>
</comment>
<evidence type="ECO:0000256" key="12">
    <source>
        <dbReference type="ARBA" id="ARBA00023160"/>
    </source>
</evidence>
<dbReference type="OrthoDB" id="10260134at2759"/>
<dbReference type="PROSITE" id="PS00476">
    <property type="entry name" value="FATTY_ACID_DESATUR_1"/>
    <property type="match status" value="1"/>
</dbReference>
<name>A0A1E5RDM7_9ASCO</name>
<evidence type="ECO:0000256" key="4">
    <source>
        <dbReference type="ARBA" id="ARBA00022692"/>
    </source>
</evidence>
<evidence type="ECO:0000256" key="7">
    <source>
        <dbReference type="ARBA" id="ARBA00022989"/>
    </source>
</evidence>
<keyword evidence="13" id="KW-0813">Transport</keyword>
<evidence type="ECO:0000256" key="9">
    <source>
        <dbReference type="ARBA" id="ARBA00023004"/>
    </source>
</evidence>
<dbReference type="FunCoup" id="A0A1E5RDM7">
    <property type="interactions" value="932"/>
</dbReference>
<comment type="caution">
    <text evidence="16">The sequence shown here is derived from an EMBL/GenBank/DDBJ whole genome shotgun (WGS) entry which is preliminary data.</text>
</comment>
<dbReference type="InterPro" id="IPR001199">
    <property type="entry name" value="Cyt_B5-like_heme/steroid-bd"/>
</dbReference>
<protein>
    <recommendedName>
        <fullName evidence="13">Acyl-CoA desaturase</fullName>
        <ecNumber evidence="13">1.14.19.1</ecNumber>
    </recommendedName>
</protein>
<evidence type="ECO:0000313" key="17">
    <source>
        <dbReference type="Proteomes" id="UP000095728"/>
    </source>
</evidence>
<feature type="transmembrane region" description="Helical" evidence="14">
    <location>
        <begin position="232"/>
        <end position="252"/>
    </location>
</feature>
<dbReference type="EC" id="1.14.19.1" evidence="13"/>
<dbReference type="EMBL" id="LPNM01000007">
    <property type="protein sequence ID" value="OEJ85012.1"/>
    <property type="molecule type" value="Genomic_DNA"/>
</dbReference>
<feature type="transmembrane region" description="Helical" evidence="14">
    <location>
        <begin position="87"/>
        <end position="105"/>
    </location>
</feature>
<reference evidence="17" key="1">
    <citation type="journal article" date="2016" name="Genome Announc.">
        <title>Genome sequences of three species of Hanseniaspora isolated from spontaneous wine fermentations.</title>
        <authorList>
            <person name="Sternes P.R."/>
            <person name="Lee D."/>
            <person name="Kutyna D.R."/>
            <person name="Borneman A.R."/>
        </authorList>
    </citation>
    <scope>NUCLEOTIDE SEQUENCE [LARGE SCALE GENOMIC DNA]</scope>
    <source>
        <strain evidence="17">AWRI3579</strain>
    </source>
</reference>
<comment type="function">
    <text evidence="13">Stearoyl-CoA desaturase that utilizes O(2) and electrons from reduced cytochrome b5 to introduce the first double bond into saturated fatty acyl-CoA substrates.</text>
</comment>
<dbReference type="Pfam" id="PF00173">
    <property type="entry name" value="Cyt-b5"/>
    <property type="match status" value="1"/>
</dbReference>
<feature type="domain" description="Cytochrome b5 heme-binding" evidence="15">
    <location>
        <begin position="385"/>
        <end position="463"/>
    </location>
</feature>
<dbReference type="GO" id="GO:0005506">
    <property type="term" value="F:iron ion binding"/>
    <property type="evidence" value="ECO:0007669"/>
    <property type="project" value="TreeGrafter"/>
</dbReference>
<dbReference type="PIRSF" id="PIRSF000345">
    <property type="entry name" value="OLE1"/>
    <property type="match status" value="1"/>
</dbReference>
<dbReference type="PANTHER" id="PTHR11351">
    <property type="entry name" value="ACYL-COA DESATURASE"/>
    <property type="match status" value="1"/>
</dbReference>
<evidence type="ECO:0000256" key="3">
    <source>
        <dbReference type="ARBA" id="ARBA00022516"/>
    </source>
</evidence>
<keyword evidence="5 13" id="KW-0479">Metal-binding</keyword>
<evidence type="ECO:0000256" key="2">
    <source>
        <dbReference type="ARBA" id="ARBA00009295"/>
    </source>
</evidence>
<evidence type="ECO:0000256" key="1">
    <source>
        <dbReference type="ARBA" id="ARBA00004141"/>
    </source>
</evidence>
<feature type="transmembrane region" description="Helical" evidence="14">
    <location>
        <begin position="117"/>
        <end position="139"/>
    </location>
</feature>
<dbReference type="GO" id="GO:0004768">
    <property type="term" value="F:stearoyl-CoA 9-desaturase activity"/>
    <property type="evidence" value="ECO:0007669"/>
    <property type="project" value="UniProtKB-UniRule"/>
</dbReference>
<dbReference type="GO" id="GO:0005789">
    <property type="term" value="C:endoplasmic reticulum membrane"/>
    <property type="evidence" value="ECO:0007669"/>
    <property type="project" value="TreeGrafter"/>
</dbReference>
<evidence type="ECO:0000256" key="10">
    <source>
        <dbReference type="ARBA" id="ARBA00023098"/>
    </source>
</evidence>
<dbReference type="Gene3D" id="3.10.120.10">
    <property type="entry name" value="Cytochrome b5-like heme/steroid binding domain"/>
    <property type="match status" value="1"/>
</dbReference>
<keyword evidence="11 14" id="KW-0472">Membrane</keyword>
<dbReference type="AlphaFoldDB" id="A0A1E5RDM7"/>
<evidence type="ECO:0000259" key="15">
    <source>
        <dbReference type="PROSITE" id="PS50255"/>
    </source>
</evidence>
<keyword evidence="12 13" id="KW-0275">Fatty acid biosynthesis</keyword>
<dbReference type="PANTHER" id="PTHR11351:SF31">
    <property type="entry name" value="DESATURASE 1, ISOFORM A-RELATED"/>
    <property type="match status" value="1"/>
</dbReference>
<dbReference type="InterPro" id="IPR036400">
    <property type="entry name" value="Cyt_B5-like_heme/steroid_sf"/>
</dbReference>
<keyword evidence="7 14" id="KW-1133">Transmembrane helix</keyword>
<evidence type="ECO:0000256" key="5">
    <source>
        <dbReference type="ARBA" id="ARBA00022723"/>
    </source>
</evidence>
<gene>
    <name evidence="16" type="ORF">AWRI3579_g1788</name>
</gene>
<evidence type="ECO:0000256" key="11">
    <source>
        <dbReference type="ARBA" id="ARBA00023136"/>
    </source>
</evidence>
<dbReference type="GO" id="GO:0006636">
    <property type="term" value="P:unsaturated fatty acid biosynthetic process"/>
    <property type="evidence" value="ECO:0007669"/>
    <property type="project" value="UniProtKB-UniRule"/>
</dbReference>
<organism evidence="16 17">
    <name type="scientific">Hanseniaspora osmophila</name>
    <dbReference type="NCBI Taxonomy" id="56408"/>
    <lineage>
        <taxon>Eukaryota</taxon>
        <taxon>Fungi</taxon>
        <taxon>Dikarya</taxon>
        <taxon>Ascomycota</taxon>
        <taxon>Saccharomycotina</taxon>
        <taxon>Saccharomycetes</taxon>
        <taxon>Saccharomycodales</taxon>
        <taxon>Saccharomycodaceae</taxon>
        <taxon>Hanseniaspora</taxon>
    </lineage>
</organism>
<dbReference type="Pfam" id="PF00487">
    <property type="entry name" value="FA_desaturase"/>
    <property type="match status" value="1"/>
</dbReference>
<proteinExistence type="inferred from homology"/>
<keyword evidence="13" id="KW-0249">Electron transport</keyword>
<evidence type="ECO:0000256" key="8">
    <source>
        <dbReference type="ARBA" id="ARBA00023002"/>
    </source>
</evidence>
<dbReference type="PRINTS" id="PR00075">
    <property type="entry name" value="FACDDSATRASE"/>
</dbReference>
<evidence type="ECO:0000256" key="14">
    <source>
        <dbReference type="SAM" id="Phobius"/>
    </source>
</evidence>
<dbReference type="InterPro" id="IPR009160">
    <property type="entry name" value="Acyl-CoA_deSatase_haem/ster-bd"/>
</dbReference>
<dbReference type="SUPFAM" id="SSF55856">
    <property type="entry name" value="Cytochrome b5-like heme/steroid binding domain"/>
    <property type="match status" value="1"/>
</dbReference>
<keyword evidence="17" id="KW-1185">Reference proteome</keyword>
<dbReference type="InParanoid" id="A0A1E5RDM7"/>
<keyword evidence="9 13" id="KW-0408">Iron</keyword>
<dbReference type="InterPro" id="IPR015876">
    <property type="entry name" value="Acyl-CoA_DS"/>
</dbReference>
<keyword evidence="8 13" id="KW-0560">Oxidoreductase</keyword>
<dbReference type="STRING" id="56408.A0A1E5RDM7"/>
<evidence type="ECO:0000256" key="13">
    <source>
        <dbReference type="PIRNR" id="PIRNR000345"/>
    </source>
</evidence>
<comment type="cofactor">
    <cofactor evidence="13">
        <name>Fe(2+)</name>
        <dbReference type="ChEBI" id="CHEBI:29033"/>
    </cofactor>
    <text evidence="13">Expected to bind 2 Fe(2+) ions per subunit.</text>
</comment>
<sequence>MSMVQLDLVEANKLAAGANKKQVKVKNGFGSLMGSKEMVEVDYKSDSNMDYLLMRDEEERKRFESSDPTKRHISEQPYTLDNWYQHINWLNFILVVVIPGIGLYYGLSGKVPLNFKLAVFSLTYFAMGGMSITCGYHRLWSHRSHGAKAPLRLFYAFFGAASVQGSIKWWGHSHRIHHRYTDTVRDPYDARRGFWYSHMGWMLTKPNPKYRARADISDLTDDWIVRFQHRHYIILMAFMAFIFPALLAKFFFNDFKGGLVWAGLIRVFTIQQATFCINSLAHWLGDQPFDDRRTPRDNWVTALITFGEGYHNFHHEFPSDYRNAIKWYQYDPSKVAIYVTSKLGLSYNLKKFSQNAIEQGILQQKEKKLNRERAKLDWGTAVADLPAWSAKDFEENLKKNPNLIVVSGIVHDVSKYYDDHPGGETLLQASLGKDATKAFHGGVYLHSNAAHNVLANLRCAVLEDHLKQAQLFAARRGETAKDFIRK</sequence>
<comment type="similarity">
    <text evidence="2 13">Belongs to the fatty acid desaturase type 1 family.</text>
</comment>
<keyword evidence="13" id="KW-0349">Heme</keyword>
<accession>A0A1E5RDM7</accession>
<keyword evidence="10 13" id="KW-0443">Lipid metabolism</keyword>
<evidence type="ECO:0000313" key="16">
    <source>
        <dbReference type="EMBL" id="OEJ85012.1"/>
    </source>
</evidence>
<dbReference type="Proteomes" id="UP000095728">
    <property type="component" value="Unassembled WGS sequence"/>
</dbReference>
<evidence type="ECO:0000256" key="6">
    <source>
        <dbReference type="ARBA" id="ARBA00022832"/>
    </source>
</evidence>
<keyword evidence="6 13" id="KW-0276">Fatty acid metabolism</keyword>
<dbReference type="InterPro" id="IPR001522">
    <property type="entry name" value="FADS-1_CS"/>
</dbReference>
<dbReference type="SMART" id="SM01117">
    <property type="entry name" value="Cyt-b5"/>
    <property type="match status" value="1"/>
</dbReference>
<comment type="catalytic activity">
    <reaction evidence="13">
        <text>octadecanoyl-CoA + 2 Fe(II)-[cytochrome b5] + O2 + 2 H(+) = (9Z)-octadecenoyl-CoA + 2 Fe(III)-[cytochrome b5] + 2 H2O</text>
        <dbReference type="Rhea" id="RHEA:19721"/>
        <dbReference type="Rhea" id="RHEA-COMP:10438"/>
        <dbReference type="Rhea" id="RHEA-COMP:10439"/>
        <dbReference type="ChEBI" id="CHEBI:15377"/>
        <dbReference type="ChEBI" id="CHEBI:15378"/>
        <dbReference type="ChEBI" id="CHEBI:15379"/>
        <dbReference type="ChEBI" id="CHEBI:29033"/>
        <dbReference type="ChEBI" id="CHEBI:29034"/>
        <dbReference type="ChEBI" id="CHEBI:57387"/>
        <dbReference type="ChEBI" id="CHEBI:57394"/>
        <dbReference type="EC" id="1.14.19.1"/>
    </reaction>
</comment>
<dbReference type="PROSITE" id="PS50255">
    <property type="entry name" value="CYTOCHROME_B5_2"/>
    <property type="match status" value="1"/>
</dbReference>
<keyword evidence="3 13" id="KW-0444">Lipid biosynthesis</keyword>